<evidence type="ECO:0000259" key="4">
    <source>
        <dbReference type="PROSITE" id="PS50987"/>
    </source>
</evidence>
<dbReference type="CDD" id="cd00090">
    <property type="entry name" value="HTH_ARSR"/>
    <property type="match status" value="1"/>
</dbReference>
<protein>
    <recommendedName>
        <fullName evidence="4">HTH arsR-type domain-containing protein</fullName>
    </recommendedName>
</protein>
<dbReference type="InterPro" id="IPR051081">
    <property type="entry name" value="HTH_MetalResp_TranReg"/>
</dbReference>
<gene>
    <name evidence="5" type="ORF">FD09_GL000579</name>
</gene>
<dbReference type="OrthoDB" id="9798835at2"/>
<reference evidence="5 6" key="1">
    <citation type="journal article" date="2015" name="Genome Announc.">
        <title>Expanding the biotechnology potential of lactobacilli through comparative genomics of 213 strains and associated genera.</title>
        <authorList>
            <person name="Sun Z."/>
            <person name="Harris H.M."/>
            <person name="McCann A."/>
            <person name="Guo C."/>
            <person name="Argimon S."/>
            <person name="Zhang W."/>
            <person name="Yang X."/>
            <person name="Jeffery I.B."/>
            <person name="Cooney J.C."/>
            <person name="Kagawa T.F."/>
            <person name="Liu W."/>
            <person name="Song Y."/>
            <person name="Salvetti E."/>
            <person name="Wrobel A."/>
            <person name="Rasinkangas P."/>
            <person name="Parkhill J."/>
            <person name="Rea M.C."/>
            <person name="O'Sullivan O."/>
            <person name="Ritari J."/>
            <person name="Douillard F.P."/>
            <person name="Paul Ross R."/>
            <person name="Yang R."/>
            <person name="Briner A.E."/>
            <person name="Felis G.E."/>
            <person name="de Vos W.M."/>
            <person name="Barrangou R."/>
            <person name="Klaenhammer T.R."/>
            <person name="Caufield P.W."/>
            <person name="Cui Y."/>
            <person name="Zhang H."/>
            <person name="O'Toole P.W."/>
        </authorList>
    </citation>
    <scope>NUCLEOTIDE SEQUENCE [LARGE SCALE GENOMIC DNA]</scope>
    <source>
        <strain evidence="5 6">DSM 12744</strain>
    </source>
</reference>
<name>A0A0R1MVU2_9LACO</name>
<dbReference type="Pfam" id="PF01022">
    <property type="entry name" value="HTH_5"/>
    <property type="match status" value="1"/>
</dbReference>
<dbReference type="InterPro" id="IPR001845">
    <property type="entry name" value="HTH_ArsR_DNA-bd_dom"/>
</dbReference>
<dbReference type="Proteomes" id="UP000051330">
    <property type="component" value="Unassembled WGS sequence"/>
</dbReference>
<dbReference type="PROSITE" id="PS50987">
    <property type="entry name" value="HTH_ARSR_2"/>
    <property type="match status" value="1"/>
</dbReference>
<dbReference type="PANTHER" id="PTHR33154:SF33">
    <property type="entry name" value="TRANSCRIPTIONAL REPRESSOR SDPR"/>
    <property type="match status" value="1"/>
</dbReference>
<dbReference type="PATRIC" id="fig|1423792.3.peg.590"/>
<keyword evidence="1" id="KW-0805">Transcription regulation</keyword>
<dbReference type="Gene3D" id="1.10.10.10">
    <property type="entry name" value="Winged helix-like DNA-binding domain superfamily/Winged helix DNA-binding domain"/>
    <property type="match status" value="1"/>
</dbReference>
<accession>A0A0R1MVU2</accession>
<evidence type="ECO:0000256" key="2">
    <source>
        <dbReference type="ARBA" id="ARBA00023125"/>
    </source>
</evidence>
<keyword evidence="6" id="KW-1185">Reference proteome</keyword>
<evidence type="ECO:0000313" key="6">
    <source>
        <dbReference type="Proteomes" id="UP000051330"/>
    </source>
</evidence>
<evidence type="ECO:0000313" key="5">
    <source>
        <dbReference type="EMBL" id="KRL11657.1"/>
    </source>
</evidence>
<evidence type="ECO:0000256" key="3">
    <source>
        <dbReference type="ARBA" id="ARBA00023163"/>
    </source>
</evidence>
<dbReference type="InterPro" id="IPR036388">
    <property type="entry name" value="WH-like_DNA-bd_sf"/>
</dbReference>
<dbReference type="InterPro" id="IPR011991">
    <property type="entry name" value="ArsR-like_HTH"/>
</dbReference>
<dbReference type="PRINTS" id="PR00778">
    <property type="entry name" value="HTHARSR"/>
</dbReference>
<dbReference type="AlphaFoldDB" id="A0A0R1MVU2"/>
<dbReference type="EMBL" id="AZEC01000011">
    <property type="protein sequence ID" value="KRL11657.1"/>
    <property type="molecule type" value="Genomic_DNA"/>
</dbReference>
<dbReference type="SMART" id="SM00418">
    <property type="entry name" value="HTH_ARSR"/>
    <property type="match status" value="1"/>
</dbReference>
<organism evidence="5 6">
    <name type="scientific">Schleiferilactobacillus perolens DSM 12744</name>
    <dbReference type="NCBI Taxonomy" id="1423792"/>
    <lineage>
        <taxon>Bacteria</taxon>
        <taxon>Bacillati</taxon>
        <taxon>Bacillota</taxon>
        <taxon>Bacilli</taxon>
        <taxon>Lactobacillales</taxon>
        <taxon>Lactobacillaceae</taxon>
        <taxon>Schleiferilactobacillus</taxon>
    </lineage>
</organism>
<keyword evidence="2" id="KW-0238">DNA-binding</keyword>
<dbReference type="STRING" id="1423792.FD09_GL000579"/>
<dbReference type="GO" id="GO:0003677">
    <property type="term" value="F:DNA binding"/>
    <property type="evidence" value="ECO:0007669"/>
    <property type="project" value="UniProtKB-KW"/>
</dbReference>
<dbReference type="RefSeq" id="WP_057821331.1">
    <property type="nucleotide sequence ID" value="NZ_AZEC01000011.1"/>
</dbReference>
<keyword evidence="3" id="KW-0804">Transcription</keyword>
<evidence type="ECO:0000256" key="1">
    <source>
        <dbReference type="ARBA" id="ARBA00023015"/>
    </source>
</evidence>
<dbReference type="SUPFAM" id="SSF46785">
    <property type="entry name" value="Winged helix' DNA-binding domain"/>
    <property type="match status" value="1"/>
</dbReference>
<proteinExistence type="predicted"/>
<feature type="domain" description="HTH arsR-type" evidence="4">
    <location>
        <begin position="15"/>
        <end position="112"/>
    </location>
</feature>
<sequence>MVSNPTTAAQRAQERTRQEFLSDIGHLNALASPARQQLLLLLGNKDDSGLTVNELADKIQMSQPATSHHLKILKDIGMIDSYRRKNKVFYYLTLNDTIDRLARILAALQERVKSIPQPHDLHQ</sequence>
<dbReference type="InterPro" id="IPR036390">
    <property type="entry name" value="WH_DNA-bd_sf"/>
</dbReference>
<dbReference type="GO" id="GO:0003700">
    <property type="term" value="F:DNA-binding transcription factor activity"/>
    <property type="evidence" value="ECO:0007669"/>
    <property type="project" value="InterPro"/>
</dbReference>
<dbReference type="NCBIfam" id="NF033788">
    <property type="entry name" value="HTH_metalloreg"/>
    <property type="match status" value="1"/>
</dbReference>
<dbReference type="PANTHER" id="PTHR33154">
    <property type="entry name" value="TRANSCRIPTIONAL REGULATOR, ARSR FAMILY"/>
    <property type="match status" value="1"/>
</dbReference>
<comment type="caution">
    <text evidence="5">The sequence shown here is derived from an EMBL/GenBank/DDBJ whole genome shotgun (WGS) entry which is preliminary data.</text>
</comment>